<accession>A0A5C6U0X2</accession>
<comment type="caution">
    <text evidence="4">The sequence shown here is derived from an EMBL/GenBank/DDBJ whole genome shotgun (WGS) entry which is preliminary data.</text>
</comment>
<dbReference type="InterPro" id="IPR019554">
    <property type="entry name" value="Soluble_ligand-bd"/>
</dbReference>
<sequence length="328" mass="35129">MRRLAGIDESRNLLAPGSQIDIRRFGAELISGAEAMGAADGSALVPADYAIAPGDELQITLWGSVDADVRATVDRSGRISLPRVGSFMVAGTRYADLPDVVSRRVGQVFKNFQLSVGLGQLRSVRVYVTGFAKRPGAHNVASLSTIVNVLMRSGGPSSAGSYRKIELRRGGQTVATFDLYDLLLKGDKAADRIVQAEDVIHIGPVGPQVGLIGSVNKPAIFELKPRETAQDVLAMAGGFTAVADRTRLALESPAERDGERIKQLRWPEESSRALESGDVLRAFSQWTHGSPRSCRTSVCASKVKWCAPVSTCCRLTARSPMRCAPPAV</sequence>
<dbReference type="EMBL" id="VOPW01000001">
    <property type="protein sequence ID" value="TXC65476.1"/>
    <property type="molecule type" value="Genomic_DNA"/>
</dbReference>
<evidence type="ECO:0000313" key="5">
    <source>
        <dbReference type="Proteomes" id="UP000321832"/>
    </source>
</evidence>
<evidence type="ECO:0000259" key="2">
    <source>
        <dbReference type="Pfam" id="PF02563"/>
    </source>
</evidence>
<keyword evidence="1" id="KW-0732">Signal</keyword>
<evidence type="ECO:0008006" key="6">
    <source>
        <dbReference type="Google" id="ProtNLM"/>
    </source>
</evidence>
<keyword evidence="5" id="KW-1185">Reference proteome</keyword>
<dbReference type="InterPro" id="IPR049712">
    <property type="entry name" value="Poly_export"/>
</dbReference>
<dbReference type="Pfam" id="PF02563">
    <property type="entry name" value="Poly_export"/>
    <property type="match status" value="1"/>
</dbReference>
<name>A0A5C6U0X2_9BURK</name>
<feature type="domain" description="Polysaccharide export protein N-terminal" evidence="2">
    <location>
        <begin position="45"/>
        <end position="117"/>
    </location>
</feature>
<feature type="domain" description="Soluble ligand binding" evidence="3">
    <location>
        <begin position="125"/>
        <end position="177"/>
    </location>
</feature>
<dbReference type="Proteomes" id="UP000321832">
    <property type="component" value="Unassembled WGS sequence"/>
</dbReference>
<dbReference type="AlphaFoldDB" id="A0A5C6U0X2"/>
<dbReference type="InterPro" id="IPR003715">
    <property type="entry name" value="Poly_export_N"/>
</dbReference>
<dbReference type="Gene3D" id="3.10.560.10">
    <property type="entry name" value="Outer membrane lipoprotein wza domain like"/>
    <property type="match status" value="2"/>
</dbReference>
<dbReference type="GO" id="GO:0015159">
    <property type="term" value="F:polysaccharide transmembrane transporter activity"/>
    <property type="evidence" value="ECO:0007669"/>
    <property type="project" value="InterPro"/>
</dbReference>
<organism evidence="4 5">
    <name type="scientific">Piscinibacter aquaticus</name>
    <dbReference type="NCBI Taxonomy" id="392597"/>
    <lineage>
        <taxon>Bacteria</taxon>
        <taxon>Pseudomonadati</taxon>
        <taxon>Pseudomonadota</taxon>
        <taxon>Betaproteobacteria</taxon>
        <taxon>Burkholderiales</taxon>
        <taxon>Sphaerotilaceae</taxon>
        <taxon>Piscinibacter</taxon>
    </lineage>
</organism>
<dbReference type="PANTHER" id="PTHR33619">
    <property type="entry name" value="POLYSACCHARIDE EXPORT PROTEIN GFCE-RELATED"/>
    <property type="match status" value="1"/>
</dbReference>
<reference evidence="4 5" key="1">
    <citation type="submission" date="2019-08" db="EMBL/GenBank/DDBJ databases">
        <authorList>
            <person name="Khan S.A."/>
            <person name="Jeon C.O."/>
            <person name="Jeong S.E."/>
        </authorList>
    </citation>
    <scope>NUCLEOTIDE SEQUENCE [LARGE SCALE GENOMIC DNA]</scope>
    <source>
        <strain evidence="5">IMCC1728</strain>
    </source>
</reference>
<dbReference type="Pfam" id="PF10531">
    <property type="entry name" value="SLBB"/>
    <property type="match status" value="2"/>
</dbReference>
<feature type="domain" description="Soluble ligand binding" evidence="3">
    <location>
        <begin position="210"/>
        <end position="261"/>
    </location>
</feature>
<proteinExistence type="predicted"/>
<gene>
    <name evidence="4" type="ORF">FSC37_03330</name>
</gene>
<dbReference type="PANTHER" id="PTHR33619:SF3">
    <property type="entry name" value="POLYSACCHARIDE EXPORT PROTEIN GFCE-RELATED"/>
    <property type="match status" value="1"/>
</dbReference>
<protein>
    <recommendedName>
        <fullName evidence="6">Sugar transporter</fullName>
    </recommendedName>
</protein>
<evidence type="ECO:0000313" key="4">
    <source>
        <dbReference type="EMBL" id="TXC65476.1"/>
    </source>
</evidence>
<evidence type="ECO:0000259" key="3">
    <source>
        <dbReference type="Pfam" id="PF10531"/>
    </source>
</evidence>
<evidence type="ECO:0000256" key="1">
    <source>
        <dbReference type="ARBA" id="ARBA00022729"/>
    </source>
</evidence>